<keyword evidence="6" id="KW-1185">Reference proteome</keyword>
<evidence type="ECO:0000313" key="6">
    <source>
        <dbReference type="Proteomes" id="UP000195985"/>
    </source>
</evidence>
<evidence type="ECO:0000256" key="3">
    <source>
        <dbReference type="ARBA" id="ARBA00023163"/>
    </source>
</evidence>
<sequence length="109" mass="11927">MLVKIEAIVRPEKTEQILAKLAEKGHTAVTRMDVYGRGKQAGIHIGDVFYDELPKELLFLVAEAAHEKEIVDVITTQARTSDLGNYGDGRIFVHAIESAYTISSGAEGL</sequence>
<keyword evidence="4" id="KW-0535">Nitrogen fixation</keyword>
<gene>
    <name evidence="5" type="ORF">TPAS_2625</name>
</gene>
<comment type="function">
    <text evidence="1">Could be involved in the regulation of nitrogen fixation.</text>
</comment>
<dbReference type="InterPro" id="IPR015867">
    <property type="entry name" value="N-reg_PII/ATP_PRibTrfase_C"/>
</dbReference>
<dbReference type="STRING" id="43064.SAMN04488086_11014"/>
<name>A0A1W1IIU0_9LACT</name>
<evidence type="ECO:0000256" key="4">
    <source>
        <dbReference type="ARBA" id="ARBA00023231"/>
    </source>
</evidence>
<dbReference type="InterPro" id="IPR002187">
    <property type="entry name" value="N-reg_PII"/>
</dbReference>
<dbReference type="PROSITE" id="PS51343">
    <property type="entry name" value="PII_GLNB_DOM"/>
    <property type="match status" value="1"/>
</dbReference>
<dbReference type="RefSeq" id="WP_086943643.1">
    <property type="nucleotide sequence ID" value="NZ_FONM01000010.1"/>
</dbReference>
<proteinExistence type="predicted"/>
<dbReference type="Pfam" id="PF00543">
    <property type="entry name" value="P-II"/>
    <property type="match status" value="1"/>
</dbReference>
<dbReference type="Gene3D" id="3.30.70.120">
    <property type="match status" value="1"/>
</dbReference>
<dbReference type="SMART" id="SM00938">
    <property type="entry name" value="P-II"/>
    <property type="match status" value="1"/>
</dbReference>
<dbReference type="PRINTS" id="PR00340">
    <property type="entry name" value="PIIGLNB"/>
</dbReference>
<evidence type="ECO:0000313" key="5">
    <source>
        <dbReference type="EMBL" id="SLM52917.1"/>
    </source>
</evidence>
<dbReference type="GO" id="GO:0006808">
    <property type="term" value="P:regulation of nitrogen utilization"/>
    <property type="evidence" value="ECO:0007669"/>
    <property type="project" value="InterPro"/>
</dbReference>
<reference evidence="6" key="1">
    <citation type="submission" date="2016-04" db="EMBL/GenBank/DDBJ databases">
        <authorList>
            <person name="Strepis N."/>
        </authorList>
    </citation>
    <scope>NUCLEOTIDE SEQUENCE [LARGE SCALE GENOMIC DNA]</scope>
</reference>
<dbReference type="InterPro" id="IPR011322">
    <property type="entry name" value="N-reg_PII-like_a/b"/>
</dbReference>
<dbReference type="PANTHER" id="PTHR30115:SF13">
    <property type="entry name" value="PII-LIKE PROTEIN GLNBI"/>
    <property type="match status" value="1"/>
</dbReference>
<dbReference type="PANTHER" id="PTHR30115">
    <property type="entry name" value="NITROGEN REGULATORY PROTEIN P-II"/>
    <property type="match status" value="1"/>
</dbReference>
<evidence type="ECO:0000256" key="1">
    <source>
        <dbReference type="ARBA" id="ARBA00002440"/>
    </source>
</evidence>
<dbReference type="Proteomes" id="UP000195985">
    <property type="component" value="Unassembled WGS sequence"/>
</dbReference>
<protein>
    <submittedName>
        <fullName evidence="5">Nitrogen regulatory protein pii</fullName>
    </submittedName>
</protein>
<accession>A0A1W1IIU0</accession>
<keyword evidence="3" id="KW-0804">Transcription</keyword>
<dbReference type="GO" id="GO:0005829">
    <property type="term" value="C:cytosol"/>
    <property type="evidence" value="ECO:0007669"/>
    <property type="project" value="TreeGrafter"/>
</dbReference>
<dbReference type="SUPFAM" id="SSF54913">
    <property type="entry name" value="GlnB-like"/>
    <property type="match status" value="1"/>
</dbReference>
<dbReference type="GO" id="GO:0005524">
    <property type="term" value="F:ATP binding"/>
    <property type="evidence" value="ECO:0007669"/>
    <property type="project" value="TreeGrafter"/>
</dbReference>
<dbReference type="OrthoDB" id="9802729at2"/>
<dbReference type="GO" id="GO:0030234">
    <property type="term" value="F:enzyme regulator activity"/>
    <property type="evidence" value="ECO:0007669"/>
    <property type="project" value="InterPro"/>
</dbReference>
<dbReference type="AlphaFoldDB" id="A0A1W1IIU0"/>
<keyword evidence="2" id="KW-0805">Transcription regulation</keyword>
<organism evidence="5 6">
    <name type="scientific">Trichococcus pasteurii</name>
    <dbReference type="NCBI Taxonomy" id="43064"/>
    <lineage>
        <taxon>Bacteria</taxon>
        <taxon>Bacillati</taxon>
        <taxon>Bacillota</taxon>
        <taxon>Bacilli</taxon>
        <taxon>Lactobacillales</taxon>
        <taxon>Carnobacteriaceae</taxon>
        <taxon>Trichococcus</taxon>
    </lineage>
</organism>
<dbReference type="EMBL" id="FWEY01000009">
    <property type="protein sequence ID" value="SLM52917.1"/>
    <property type="molecule type" value="Genomic_DNA"/>
</dbReference>
<evidence type="ECO:0000256" key="2">
    <source>
        <dbReference type="ARBA" id="ARBA00023015"/>
    </source>
</evidence>